<protein>
    <submittedName>
        <fullName evidence="1">Putative Flavin containing amine oxidoreductase</fullName>
    </submittedName>
</protein>
<dbReference type="InterPro" id="IPR036188">
    <property type="entry name" value="FAD/NAD-bd_sf"/>
</dbReference>
<accession>B3TB47</accession>
<dbReference type="AlphaFoldDB" id="B3TB47"/>
<dbReference type="GO" id="GO:0050660">
    <property type="term" value="F:flavin adenine dinucleotide binding"/>
    <property type="evidence" value="ECO:0007669"/>
    <property type="project" value="TreeGrafter"/>
</dbReference>
<evidence type="ECO:0000313" key="1">
    <source>
        <dbReference type="EMBL" id="ABZ09812.1"/>
    </source>
</evidence>
<dbReference type="SUPFAM" id="SSF51905">
    <property type="entry name" value="FAD/NAD(P)-binding domain"/>
    <property type="match status" value="1"/>
</dbReference>
<dbReference type="GO" id="GO:0008767">
    <property type="term" value="F:UDP-galactopyranose mutase activity"/>
    <property type="evidence" value="ECO:0007669"/>
    <property type="project" value="TreeGrafter"/>
</dbReference>
<gene>
    <name evidence="1" type="ORF">ALOHA_HF4000APKG8K5ctg1g25</name>
</gene>
<reference evidence="1" key="1">
    <citation type="journal article" date="2008" name="ISME J.">
        <title>Genomic patterns of recombination, clonal divergence and environment in marine microbial populations.</title>
        <authorList>
            <person name="Konstantinidis K.T."/>
            <person name="Delong E.F."/>
        </authorList>
    </citation>
    <scope>NUCLEOTIDE SEQUENCE</scope>
</reference>
<sequence length="408" mass="45880">MSGILDFDYVILGAGPSGLAFAHMLLDAGKTSFVVIEAEDEAGGLCRSVEVDGAPLDIGGGHFLDVKNTRVTDFLFRFLPEDQWNSYSRITRIRMGGFDDIDYPFESHIYQLPEDEQAAVLDSIAKAGCVTGAPEPSRFSDWIRWKLGDRIAEIYMLPYNRKIWSVDLDDLGAYWLHKLPDVSYEQTLQSCREKKPAGTVPAHDTFLYPKAFGYGEVWRRMGEKLGDRLRLGMKVTSVDVETGTVNGKFRGKRIINTIPWPLWRELAVLPGGVAEAVGRLRHTSVDVDYVARDEAGDAYWIYIPDEEVPHHRLLCRNNFIAGSRGGWTETNSARSGPLGEWRHHNAFAYPLNTIGKPKEIKLVLTWARSKKIYGLGRWGEWGYMNSDVAVDHALDLAGELISLEQEAR</sequence>
<proteinExistence type="predicted"/>
<dbReference type="PANTHER" id="PTHR21197:SF0">
    <property type="entry name" value="UDP-GALACTOPYRANOSE MUTASE"/>
    <property type="match status" value="1"/>
</dbReference>
<name>B3TB47_9ZZZZ</name>
<dbReference type="Gene3D" id="3.50.50.60">
    <property type="entry name" value="FAD/NAD(P)-binding domain"/>
    <property type="match status" value="1"/>
</dbReference>
<organism evidence="1">
    <name type="scientific">uncultured marine microorganism HF4000_APKG8K5</name>
    <dbReference type="NCBI Taxonomy" id="455555"/>
    <lineage>
        <taxon>unclassified sequences</taxon>
        <taxon>environmental samples</taxon>
    </lineage>
</organism>
<dbReference type="EMBL" id="EU016658">
    <property type="protein sequence ID" value="ABZ09812.1"/>
    <property type="molecule type" value="Genomic_DNA"/>
</dbReference>
<dbReference type="Pfam" id="PF13450">
    <property type="entry name" value="NAD_binding_8"/>
    <property type="match status" value="1"/>
</dbReference>
<dbReference type="PANTHER" id="PTHR21197">
    <property type="entry name" value="UDP-GALACTOPYRANOSE MUTASE"/>
    <property type="match status" value="1"/>
</dbReference>